<keyword evidence="1" id="KW-1185">Reference proteome</keyword>
<dbReference type="Proteomes" id="UP000887566">
    <property type="component" value="Unplaced"/>
</dbReference>
<dbReference type="WBParaSite" id="PSAMB.scaffold1690size28700.g14373.t1">
    <property type="protein sequence ID" value="PSAMB.scaffold1690size28700.g14373.t1"/>
    <property type="gene ID" value="PSAMB.scaffold1690size28700.g14373"/>
</dbReference>
<reference evidence="2" key="1">
    <citation type="submission" date="2022-11" db="UniProtKB">
        <authorList>
            <consortium name="WormBaseParasite"/>
        </authorList>
    </citation>
    <scope>IDENTIFICATION</scope>
</reference>
<organism evidence="1 2">
    <name type="scientific">Plectus sambesii</name>
    <dbReference type="NCBI Taxonomy" id="2011161"/>
    <lineage>
        <taxon>Eukaryota</taxon>
        <taxon>Metazoa</taxon>
        <taxon>Ecdysozoa</taxon>
        <taxon>Nematoda</taxon>
        <taxon>Chromadorea</taxon>
        <taxon>Plectida</taxon>
        <taxon>Plectina</taxon>
        <taxon>Plectoidea</taxon>
        <taxon>Plectidae</taxon>
        <taxon>Plectus</taxon>
    </lineage>
</organism>
<protein>
    <submittedName>
        <fullName evidence="2">Uncharacterized protein</fullName>
    </submittedName>
</protein>
<accession>A0A914V9Z6</accession>
<evidence type="ECO:0000313" key="2">
    <source>
        <dbReference type="WBParaSite" id="PSAMB.scaffold1690size28700.g14373.t1"/>
    </source>
</evidence>
<sequence length="138" mass="16777">MRNWAQNASRIQDKDRQKQIPEQLYLLHREPRWNHFERMVVEILTMLDGEEDCKTYLRSTYLNTEERIKEWAPYSRAGLVAHTNMAVERWHRTLKRTYLNGSQNSRIDQALFYLFKAIEDINRECNVQVTWKVLNNQY</sequence>
<dbReference type="AlphaFoldDB" id="A0A914V9Z6"/>
<name>A0A914V9Z6_9BILA</name>
<evidence type="ECO:0000313" key="1">
    <source>
        <dbReference type="Proteomes" id="UP000887566"/>
    </source>
</evidence>
<proteinExistence type="predicted"/>